<dbReference type="EMBL" id="PREZ01000013">
    <property type="protein sequence ID" value="PPA68450.1"/>
    <property type="molecule type" value="Genomic_DNA"/>
</dbReference>
<dbReference type="PROSITE" id="PS51257">
    <property type="entry name" value="PROKAR_LIPOPROTEIN"/>
    <property type="match status" value="1"/>
</dbReference>
<evidence type="ECO:0000313" key="3">
    <source>
        <dbReference type="Proteomes" id="UP000239047"/>
    </source>
</evidence>
<dbReference type="Proteomes" id="UP000239047">
    <property type="component" value="Unassembled WGS sequence"/>
</dbReference>
<sequence length="155" mass="17503">MRKFPLLLLLSLLMVGLYGCSTTSTAESRVPFDLTEDDAKTIQTYLNEEVEPIPEDGELISVFNVFESDKNSGKIYLYAHISGGGELGAPFVLYAKEKNGQLIITKHKTPREGIYWGKDSGKLFPDDIRDKLSNYDTQKINEDFKETYPNLQSLN</sequence>
<reference evidence="2 3" key="1">
    <citation type="submission" date="2018-02" db="EMBL/GenBank/DDBJ databases">
        <title>Jeotgalibacillus proteolyticum sp. nov. a protease producing bacterium isolated from ocean sediments of Laizhou Bay.</title>
        <authorList>
            <person name="Li Y."/>
        </authorList>
    </citation>
    <scope>NUCLEOTIDE SEQUENCE [LARGE SCALE GENOMIC DNA]</scope>
    <source>
        <strain evidence="2 3">22-7</strain>
    </source>
</reference>
<gene>
    <name evidence="2" type="ORF">C4B60_21025</name>
</gene>
<dbReference type="OrthoDB" id="1955129at2"/>
<protein>
    <recommendedName>
        <fullName evidence="4">Lipoprotein</fullName>
    </recommendedName>
</protein>
<name>A0A2S5G634_9BACL</name>
<comment type="caution">
    <text evidence="2">The sequence shown here is derived from an EMBL/GenBank/DDBJ whole genome shotgun (WGS) entry which is preliminary data.</text>
</comment>
<feature type="chain" id="PRO_5015739337" description="Lipoprotein" evidence="1">
    <location>
        <begin position="27"/>
        <end position="155"/>
    </location>
</feature>
<organism evidence="2 3">
    <name type="scientific">Jeotgalibacillus proteolyticus</name>
    <dbReference type="NCBI Taxonomy" id="2082395"/>
    <lineage>
        <taxon>Bacteria</taxon>
        <taxon>Bacillati</taxon>
        <taxon>Bacillota</taxon>
        <taxon>Bacilli</taxon>
        <taxon>Bacillales</taxon>
        <taxon>Caryophanaceae</taxon>
        <taxon>Jeotgalibacillus</taxon>
    </lineage>
</organism>
<evidence type="ECO:0000313" key="2">
    <source>
        <dbReference type="EMBL" id="PPA68450.1"/>
    </source>
</evidence>
<feature type="signal peptide" evidence="1">
    <location>
        <begin position="1"/>
        <end position="26"/>
    </location>
</feature>
<dbReference type="RefSeq" id="WP_104059929.1">
    <property type="nucleotide sequence ID" value="NZ_PREZ01000013.1"/>
</dbReference>
<dbReference type="AlphaFoldDB" id="A0A2S5G634"/>
<keyword evidence="1" id="KW-0732">Signal</keyword>
<proteinExistence type="predicted"/>
<accession>A0A2S5G634</accession>
<evidence type="ECO:0000256" key="1">
    <source>
        <dbReference type="SAM" id="SignalP"/>
    </source>
</evidence>
<keyword evidence="3" id="KW-1185">Reference proteome</keyword>
<evidence type="ECO:0008006" key="4">
    <source>
        <dbReference type="Google" id="ProtNLM"/>
    </source>
</evidence>